<dbReference type="InterPro" id="IPR036397">
    <property type="entry name" value="RNaseH_sf"/>
</dbReference>
<name>A0ABS4SCI2_9BACI</name>
<gene>
    <name evidence="2" type="ORF">J2Z81_002587</name>
</gene>
<dbReference type="EMBL" id="JAGIKX010000030">
    <property type="protein sequence ID" value="MBP2258604.1"/>
    <property type="molecule type" value="Genomic_DNA"/>
</dbReference>
<evidence type="ECO:0000313" key="3">
    <source>
        <dbReference type="Proteomes" id="UP001519294"/>
    </source>
</evidence>
<dbReference type="Proteomes" id="UP001519294">
    <property type="component" value="Unassembled WGS sequence"/>
</dbReference>
<dbReference type="GO" id="GO:0004523">
    <property type="term" value="F:RNA-DNA hybrid ribonuclease activity"/>
    <property type="evidence" value="ECO:0007669"/>
    <property type="project" value="UniProtKB-EC"/>
</dbReference>
<dbReference type="Pfam" id="PF13456">
    <property type="entry name" value="RVT_3"/>
    <property type="match status" value="1"/>
</dbReference>
<dbReference type="NCBIfam" id="NF005822">
    <property type="entry name" value="PRK07708.1"/>
    <property type="match status" value="1"/>
</dbReference>
<dbReference type="PANTHER" id="PTHR46387">
    <property type="entry name" value="POLYNUCLEOTIDYL TRANSFERASE, RIBONUCLEASE H-LIKE SUPERFAMILY PROTEIN"/>
    <property type="match status" value="1"/>
</dbReference>
<evidence type="ECO:0000313" key="2">
    <source>
        <dbReference type="EMBL" id="MBP2258604.1"/>
    </source>
</evidence>
<sequence length="223" mass="25232">MYVRMELVYRTPKGTDTGFSSEDMPAKKALLIAEDLEKTGRVKTITFIDRHENTWNLKELRKQLEEIEAEPHNIMVYFDGGFNLETGKAGLGCAIYYEQNGKVYRLRKNAAVDELETNNEAEYAALHLGVKELEHLGAHHITVEFAGDSQVVINQLAGEWPCYEEALSNWADRIENKFAELGLDATFEVVSRKKNKEADQLASQALSGIEIFSKREIKNGEGF</sequence>
<dbReference type="SUPFAM" id="SSF53098">
    <property type="entry name" value="Ribonuclease H-like"/>
    <property type="match status" value="1"/>
</dbReference>
<accession>A0ABS4SCI2</accession>
<dbReference type="PROSITE" id="PS50879">
    <property type="entry name" value="RNASE_H_1"/>
    <property type="match status" value="1"/>
</dbReference>
<dbReference type="InterPro" id="IPR012337">
    <property type="entry name" value="RNaseH-like_sf"/>
</dbReference>
<evidence type="ECO:0000259" key="1">
    <source>
        <dbReference type="PROSITE" id="PS50879"/>
    </source>
</evidence>
<feature type="domain" description="RNase H type-1" evidence="1">
    <location>
        <begin position="70"/>
        <end position="207"/>
    </location>
</feature>
<proteinExistence type="predicted"/>
<organism evidence="2 3">
    <name type="scientific">Virgibacillus alimentarius</name>
    <dbReference type="NCBI Taxonomy" id="698769"/>
    <lineage>
        <taxon>Bacteria</taxon>
        <taxon>Bacillati</taxon>
        <taxon>Bacillota</taxon>
        <taxon>Bacilli</taxon>
        <taxon>Bacillales</taxon>
        <taxon>Bacillaceae</taxon>
        <taxon>Virgibacillus</taxon>
    </lineage>
</organism>
<reference evidence="2 3" key="1">
    <citation type="submission" date="2021-03" db="EMBL/GenBank/DDBJ databases">
        <title>Genomic Encyclopedia of Type Strains, Phase IV (KMG-IV): sequencing the most valuable type-strain genomes for metagenomic binning, comparative biology and taxonomic classification.</title>
        <authorList>
            <person name="Goeker M."/>
        </authorList>
    </citation>
    <scope>NUCLEOTIDE SEQUENCE [LARGE SCALE GENOMIC DNA]</scope>
    <source>
        <strain evidence="2 3">DSM 25790</strain>
    </source>
</reference>
<dbReference type="CDD" id="cd09279">
    <property type="entry name" value="RNase_HI_like"/>
    <property type="match status" value="1"/>
</dbReference>
<keyword evidence="2" id="KW-0378">Hydrolase</keyword>
<protein>
    <submittedName>
        <fullName evidence="2">Ribonuclease HI</fullName>
        <ecNumber evidence="2">3.1.26.4</ecNumber>
    </submittedName>
</protein>
<dbReference type="RefSeq" id="WP_226371494.1">
    <property type="nucleotide sequence ID" value="NZ_JAGIKX010000030.1"/>
</dbReference>
<dbReference type="Gene3D" id="3.30.420.10">
    <property type="entry name" value="Ribonuclease H-like superfamily/Ribonuclease H"/>
    <property type="match status" value="1"/>
</dbReference>
<comment type="caution">
    <text evidence="2">The sequence shown here is derived from an EMBL/GenBank/DDBJ whole genome shotgun (WGS) entry which is preliminary data.</text>
</comment>
<dbReference type="EC" id="3.1.26.4" evidence="2"/>
<keyword evidence="3" id="KW-1185">Reference proteome</keyword>
<dbReference type="InterPro" id="IPR002156">
    <property type="entry name" value="RNaseH_domain"/>
</dbReference>
<dbReference type="PANTHER" id="PTHR46387:SF2">
    <property type="entry name" value="RIBONUCLEASE HI"/>
    <property type="match status" value="1"/>
</dbReference>